<dbReference type="PROSITE" id="PS00136">
    <property type="entry name" value="SUBTILASE_ASP"/>
    <property type="match status" value="1"/>
</dbReference>
<evidence type="ECO:0000256" key="5">
    <source>
        <dbReference type="PROSITE-ProRule" id="PRU01240"/>
    </source>
</evidence>
<dbReference type="InterPro" id="IPR036852">
    <property type="entry name" value="Peptidase_S8/S53_dom_sf"/>
</dbReference>
<keyword evidence="2 5" id="KW-0645">Protease</keyword>
<proteinExistence type="inferred from homology"/>
<dbReference type="SUPFAM" id="SSF52743">
    <property type="entry name" value="Subtilisin-like"/>
    <property type="match status" value="1"/>
</dbReference>
<comment type="similarity">
    <text evidence="1 5">Belongs to the peptidase S8 family.</text>
</comment>
<feature type="active site" description="Charge relay system" evidence="5">
    <location>
        <position position="180"/>
    </location>
</feature>
<evidence type="ECO:0000259" key="6">
    <source>
        <dbReference type="Pfam" id="PF00082"/>
    </source>
</evidence>
<organism evidence="7 8">
    <name type="scientific">Hyalangium rubrum</name>
    <dbReference type="NCBI Taxonomy" id="3103134"/>
    <lineage>
        <taxon>Bacteria</taxon>
        <taxon>Pseudomonadati</taxon>
        <taxon>Myxococcota</taxon>
        <taxon>Myxococcia</taxon>
        <taxon>Myxococcales</taxon>
        <taxon>Cystobacterineae</taxon>
        <taxon>Archangiaceae</taxon>
        <taxon>Hyalangium</taxon>
    </lineage>
</organism>
<protein>
    <submittedName>
        <fullName evidence="7">S8 family serine peptidase</fullName>
    </submittedName>
</protein>
<keyword evidence="8" id="KW-1185">Reference proteome</keyword>
<evidence type="ECO:0000313" key="7">
    <source>
        <dbReference type="EMBL" id="MDY7226300.1"/>
    </source>
</evidence>
<dbReference type="InterPro" id="IPR015500">
    <property type="entry name" value="Peptidase_S8_subtilisin-rel"/>
</dbReference>
<accession>A0ABU5H2H5</accession>
<dbReference type="PANTHER" id="PTHR43399:SF4">
    <property type="entry name" value="CELL WALL-ASSOCIATED PROTEASE"/>
    <property type="match status" value="1"/>
</dbReference>
<keyword evidence="3 5" id="KW-0378">Hydrolase</keyword>
<dbReference type="PRINTS" id="PR00723">
    <property type="entry name" value="SUBTILISIN"/>
</dbReference>
<name>A0ABU5H2H5_9BACT</name>
<keyword evidence="4 5" id="KW-0720">Serine protease</keyword>
<dbReference type="PANTHER" id="PTHR43399">
    <property type="entry name" value="SUBTILISIN-RELATED"/>
    <property type="match status" value="1"/>
</dbReference>
<dbReference type="InterPro" id="IPR051048">
    <property type="entry name" value="Peptidase_S8/S53_subtilisin"/>
</dbReference>
<dbReference type="EMBL" id="JAXIVS010000002">
    <property type="protein sequence ID" value="MDY7226300.1"/>
    <property type="molecule type" value="Genomic_DNA"/>
</dbReference>
<dbReference type="PROSITE" id="PS51892">
    <property type="entry name" value="SUBTILASE"/>
    <property type="match status" value="1"/>
</dbReference>
<evidence type="ECO:0000313" key="8">
    <source>
        <dbReference type="Proteomes" id="UP001291309"/>
    </source>
</evidence>
<dbReference type="Pfam" id="PF00082">
    <property type="entry name" value="Peptidase_S8"/>
    <property type="match status" value="1"/>
</dbReference>
<feature type="active site" description="Charge relay system" evidence="5">
    <location>
        <position position="123"/>
    </location>
</feature>
<dbReference type="InterPro" id="IPR000209">
    <property type="entry name" value="Peptidase_S8/S53_dom"/>
</dbReference>
<comment type="caution">
    <text evidence="7">The sequence shown here is derived from an EMBL/GenBank/DDBJ whole genome shotgun (WGS) entry which is preliminary data.</text>
</comment>
<reference evidence="7 8" key="1">
    <citation type="submission" date="2023-12" db="EMBL/GenBank/DDBJ databases">
        <title>the genome sequence of Hyalangium sp. s54d21.</title>
        <authorList>
            <person name="Zhang X."/>
        </authorList>
    </citation>
    <scope>NUCLEOTIDE SEQUENCE [LARGE SCALE GENOMIC DNA]</scope>
    <source>
        <strain evidence="8">s54d21</strain>
    </source>
</reference>
<dbReference type="InterPro" id="IPR023827">
    <property type="entry name" value="Peptidase_S8_Asp-AS"/>
</dbReference>
<evidence type="ECO:0000256" key="2">
    <source>
        <dbReference type="ARBA" id="ARBA00022670"/>
    </source>
</evidence>
<dbReference type="RefSeq" id="WP_321545020.1">
    <property type="nucleotide sequence ID" value="NZ_JAXIVS010000002.1"/>
</dbReference>
<dbReference type="Proteomes" id="UP001291309">
    <property type="component" value="Unassembled WGS sequence"/>
</dbReference>
<gene>
    <name evidence="7" type="ORF">SYV04_07885</name>
</gene>
<evidence type="ECO:0000256" key="3">
    <source>
        <dbReference type="ARBA" id="ARBA00022801"/>
    </source>
</evidence>
<evidence type="ECO:0000256" key="4">
    <source>
        <dbReference type="ARBA" id="ARBA00022825"/>
    </source>
</evidence>
<sequence length="431" mass="45357">MTTIRDAIKTVTADKKVTADEWKNVLKPAADKAPKEASADAREIAKLWASDAFEVDSTARRGMRDFLSSRGYEVPAAKPAGAKPAELEQAIISSNVTEADAAFQSLAAAAGRDKAEQTIAVLDSGFDINHEGLDTKLWTNPGEIAGDDKDNDGNGKVDDIHGWDFSTNDADVNSSESQGHATHVTGIATGGTDNVNSISLRVFSPFDSKKVAEAIDYAAANGARVMNMSFRVGTEADVKAITDAMKRHPEVLFVKSAGNDGRDIDTYDADAYLPFRELPNMAVVSAADPNGQKADYSNYGAPYATHATRGTDVVSSVPGGGYQPMSGTSMAAPGMTNVAAKMLILDPGLKPTDLKQMLAQTTDRSDAWKDATASGGLINAQRAYELAALTGLMRNGVPADAAAAQLKLSTASKDALLPLAQEYVKPAVAGR</sequence>
<dbReference type="Gene3D" id="3.40.50.200">
    <property type="entry name" value="Peptidase S8/S53 domain"/>
    <property type="match status" value="1"/>
</dbReference>
<feature type="domain" description="Peptidase S8/S53" evidence="6">
    <location>
        <begin position="116"/>
        <end position="364"/>
    </location>
</feature>
<feature type="active site" description="Charge relay system" evidence="5">
    <location>
        <position position="329"/>
    </location>
</feature>
<evidence type="ECO:0000256" key="1">
    <source>
        <dbReference type="ARBA" id="ARBA00011073"/>
    </source>
</evidence>